<reference evidence="1" key="1">
    <citation type="submission" date="2022-04" db="EMBL/GenBank/DDBJ databases">
        <title>Genome of the entomopathogenic fungus Entomophthora muscae.</title>
        <authorList>
            <person name="Elya C."/>
            <person name="Lovett B.R."/>
            <person name="Lee E."/>
            <person name="Macias A.M."/>
            <person name="Hajek A.E."/>
            <person name="De Bivort B.L."/>
            <person name="Kasson M.T."/>
            <person name="De Fine Licht H.H."/>
            <person name="Stajich J.E."/>
        </authorList>
    </citation>
    <scope>NUCLEOTIDE SEQUENCE</scope>
    <source>
        <strain evidence="1">Berkeley</strain>
    </source>
</reference>
<name>A0ACC2US32_9FUNG</name>
<dbReference type="Proteomes" id="UP001165960">
    <property type="component" value="Unassembled WGS sequence"/>
</dbReference>
<accession>A0ACC2US32</accession>
<organism evidence="1 2">
    <name type="scientific">Entomophthora muscae</name>
    <dbReference type="NCBI Taxonomy" id="34485"/>
    <lineage>
        <taxon>Eukaryota</taxon>
        <taxon>Fungi</taxon>
        <taxon>Fungi incertae sedis</taxon>
        <taxon>Zoopagomycota</taxon>
        <taxon>Entomophthoromycotina</taxon>
        <taxon>Entomophthoromycetes</taxon>
        <taxon>Entomophthorales</taxon>
        <taxon>Entomophthoraceae</taxon>
        <taxon>Entomophthora</taxon>
    </lineage>
</organism>
<comment type="caution">
    <text evidence="1">The sequence shown here is derived from an EMBL/GenBank/DDBJ whole genome shotgun (WGS) entry which is preliminary data.</text>
</comment>
<evidence type="ECO:0000313" key="1">
    <source>
        <dbReference type="EMBL" id="KAJ9089690.1"/>
    </source>
</evidence>
<gene>
    <name evidence="1" type="ORF">DSO57_1010187</name>
</gene>
<sequence length="243" mass="27574">MQWLEDHLAKAKKNGINIYIVGHIPPNKKSGKPAYSKHCYRDYLDLLGDYGDIIYGHFHGHTNVDNLSLLVKADQQKHGKKKKKHPSKYQLITLPKGSIPKIKPSYELVAVLSNSPSIVPVHNPSLRVYDFSPAQGGAILGYTQFYADLHKANRDSKLEFTVEYTPKDTYGMKDLSIASWKEFIPRLLDPSTKLYDLYSKFFTVSAITTKEEDKQDDEDDQDDTDVEEELEADSSWVSGALHI</sequence>
<keyword evidence="2" id="KW-1185">Reference proteome</keyword>
<proteinExistence type="predicted"/>
<protein>
    <submittedName>
        <fullName evidence="1">Uncharacterized protein</fullName>
    </submittedName>
</protein>
<evidence type="ECO:0000313" key="2">
    <source>
        <dbReference type="Proteomes" id="UP001165960"/>
    </source>
</evidence>
<dbReference type="EMBL" id="QTSX02000033">
    <property type="protein sequence ID" value="KAJ9089690.1"/>
    <property type="molecule type" value="Genomic_DNA"/>
</dbReference>